<protein>
    <submittedName>
        <fullName evidence="2">Uncharacterized protein</fullName>
    </submittedName>
</protein>
<feature type="region of interest" description="Disordered" evidence="1">
    <location>
        <begin position="121"/>
        <end position="195"/>
    </location>
</feature>
<evidence type="ECO:0000256" key="1">
    <source>
        <dbReference type="SAM" id="MobiDB-lite"/>
    </source>
</evidence>
<evidence type="ECO:0000313" key="3">
    <source>
        <dbReference type="Proteomes" id="UP001165060"/>
    </source>
</evidence>
<feature type="compositionally biased region" description="Low complexity" evidence="1">
    <location>
        <begin position="147"/>
        <end position="174"/>
    </location>
</feature>
<accession>A0ABQ6N6F2</accession>
<reference evidence="2 3" key="1">
    <citation type="journal article" date="2023" name="Commun. Biol.">
        <title>Genome analysis of Parmales, the sister group of diatoms, reveals the evolutionary specialization of diatoms from phago-mixotrophs to photoautotrophs.</title>
        <authorList>
            <person name="Ban H."/>
            <person name="Sato S."/>
            <person name="Yoshikawa S."/>
            <person name="Yamada K."/>
            <person name="Nakamura Y."/>
            <person name="Ichinomiya M."/>
            <person name="Sato N."/>
            <person name="Blanc-Mathieu R."/>
            <person name="Endo H."/>
            <person name="Kuwata A."/>
            <person name="Ogata H."/>
        </authorList>
    </citation>
    <scope>NUCLEOTIDE SEQUENCE [LARGE SCALE GENOMIC DNA]</scope>
</reference>
<sequence>SASELSSDQAAKRAVKKSIASSSALIASPSDVYRLSFSDGRRLAQRQLEGSVVVDFSARLTVSLETDETSAEELSESVAAEFMTDFTDAIENNIVIDSPDITVDVAESVVLVEEATTVEEVEVIATSPPTASPTASPTAPPTPSPTEAPTAAPSAAPTGAPTGAPTETGATPRPTSSPTPAPSAPPATLSPTPAPVSYEHTVELSARSEVSFTVNTNGVVDFKYCARSRAWLSFGVSETHSM</sequence>
<feature type="compositionally biased region" description="Low complexity" evidence="1">
    <location>
        <begin position="186"/>
        <end position="195"/>
    </location>
</feature>
<feature type="non-terminal residue" evidence="2">
    <location>
        <position position="1"/>
    </location>
</feature>
<name>A0ABQ6N6F2_9STRA</name>
<proteinExistence type="predicted"/>
<dbReference type="EMBL" id="BRYB01001041">
    <property type="protein sequence ID" value="GMI41970.1"/>
    <property type="molecule type" value="Genomic_DNA"/>
</dbReference>
<dbReference type="Proteomes" id="UP001165060">
    <property type="component" value="Unassembled WGS sequence"/>
</dbReference>
<comment type="caution">
    <text evidence="2">The sequence shown here is derived from an EMBL/GenBank/DDBJ whole genome shotgun (WGS) entry which is preliminary data.</text>
</comment>
<organism evidence="2 3">
    <name type="scientific">Tetraparma gracilis</name>
    <dbReference type="NCBI Taxonomy" id="2962635"/>
    <lineage>
        <taxon>Eukaryota</taxon>
        <taxon>Sar</taxon>
        <taxon>Stramenopiles</taxon>
        <taxon>Ochrophyta</taxon>
        <taxon>Bolidophyceae</taxon>
        <taxon>Parmales</taxon>
        <taxon>Triparmaceae</taxon>
        <taxon>Tetraparma</taxon>
    </lineage>
</organism>
<feature type="non-terminal residue" evidence="2">
    <location>
        <position position="242"/>
    </location>
</feature>
<feature type="compositionally biased region" description="Low complexity" evidence="1">
    <location>
        <begin position="123"/>
        <end position="137"/>
    </location>
</feature>
<keyword evidence="3" id="KW-1185">Reference proteome</keyword>
<gene>
    <name evidence="2" type="ORF">TeGR_g14373</name>
</gene>
<evidence type="ECO:0000313" key="2">
    <source>
        <dbReference type="EMBL" id="GMI41970.1"/>
    </source>
</evidence>
<feature type="compositionally biased region" description="Pro residues" evidence="1">
    <location>
        <begin position="175"/>
        <end position="185"/>
    </location>
</feature>